<dbReference type="AlphaFoldDB" id="A0A365XQW1"/>
<protein>
    <submittedName>
        <fullName evidence="2">Uncharacterized protein</fullName>
    </submittedName>
</protein>
<keyword evidence="1" id="KW-0732">Signal</keyword>
<proteinExistence type="predicted"/>
<evidence type="ECO:0000313" key="3">
    <source>
        <dbReference type="Proteomes" id="UP000253410"/>
    </source>
</evidence>
<reference evidence="2 3" key="1">
    <citation type="submission" date="2018-05" db="EMBL/GenBank/DDBJ databases">
        <title>Chitinophaga sp. K3CV102501T nov., isolated from isolated from a monsoon evergreen broad-leaved forest soil.</title>
        <authorList>
            <person name="Lv Y."/>
        </authorList>
    </citation>
    <scope>NUCLEOTIDE SEQUENCE [LARGE SCALE GENOMIC DNA]</scope>
    <source>
        <strain evidence="2 3">GDMCC 1.1325</strain>
    </source>
</reference>
<comment type="caution">
    <text evidence="2">The sequence shown here is derived from an EMBL/GenBank/DDBJ whole genome shotgun (WGS) entry which is preliminary data.</text>
</comment>
<sequence length="346" mass="38716">MKLKRKYLLIICLCWQCSVYAQSTVYTNRLAVKDSVQLKNDWIRHLITGDLQQIPPHSLAGDSAMKRYVNNVAGKPTIGATSRLWNLITPDQQDGTMKLAALPSPQPVNPDTLLDKLFIHPQYFKLMSMQSNNIDTITGTITSSDGIVSPFVLKEIKDRFTAYGKPPFDLDCWFYAKNPGLSAFVELKNAYPDEETGTCVSAIRTIKYGESTHILVRGLNTHMQLTKSYQDMATRFDTLTANMQLENRSATLAMRVNNETLLPGETRIFRHCITTNKGNNGILLKLEVFTLRYTRDGRAGFANLPAPLVTVTVNRNGQQFFKGPVQGSAKFVADTGWKDAGIILED</sequence>
<dbReference type="RefSeq" id="WP_113617262.1">
    <property type="nucleotide sequence ID" value="NZ_QFFJ01000002.1"/>
</dbReference>
<evidence type="ECO:0000256" key="1">
    <source>
        <dbReference type="SAM" id="SignalP"/>
    </source>
</evidence>
<accession>A0A365XQW1</accession>
<organism evidence="2 3">
    <name type="scientific">Chitinophaga flava</name>
    <dbReference type="NCBI Taxonomy" id="2259036"/>
    <lineage>
        <taxon>Bacteria</taxon>
        <taxon>Pseudomonadati</taxon>
        <taxon>Bacteroidota</taxon>
        <taxon>Chitinophagia</taxon>
        <taxon>Chitinophagales</taxon>
        <taxon>Chitinophagaceae</taxon>
        <taxon>Chitinophaga</taxon>
    </lineage>
</organism>
<evidence type="ECO:0000313" key="2">
    <source>
        <dbReference type="EMBL" id="RBL88520.1"/>
    </source>
</evidence>
<keyword evidence="3" id="KW-1185">Reference proteome</keyword>
<name>A0A365XQW1_9BACT</name>
<gene>
    <name evidence="2" type="ORF">DF182_18245</name>
</gene>
<feature type="chain" id="PRO_5016918663" evidence="1">
    <location>
        <begin position="22"/>
        <end position="346"/>
    </location>
</feature>
<feature type="signal peptide" evidence="1">
    <location>
        <begin position="1"/>
        <end position="21"/>
    </location>
</feature>
<dbReference type="EMBL" id="QFFJ01000002">
    <property type="protein sequence ID" value="RBL88520.1"/>
    <property type="molecule type" value="Genomic_DNA"/>
</dbReference>
<dbReference type="Proteomes" id="UP000253410">
    <property type="component" value="Unassembled WGS sequence"/>
</dbReference>